<dbReference type="Proteomes" id="UP000799537">
    <property type="component" value="Unassembled WGS sequence"/>
</dbReference>
<dbReference type="GeneID" id="54564269"/>
<keyword evidence="3" id="KW-1185">Reference proteome</keyword>
<dbReference type="Gene3D" id="2.60.120.620">
    <property type="entry name" value="q2cbj1_9rhob like domain"/>
    <property type="match status" value="1"/>
</dbReference>
<reference evidence="2" key="1">
    <citation type="journal article" date="2020" name="Stud. Mycol.">
        <title>101 Dothideomycetes genomes: a test case for predicting lifestyles and emergence of pathogens.</title>
        <authorList>
            <person name="Haridas S."/>
            <person name="Albert R."/>
            <person name="Binder M."/>
            <person name="Bloem J."/>
            <person name="Labutti K."/>
            <person name="Salamov A."/>
            <person name="Andreopoulos B."/>
            <person name="Baker S."/>
            <person name="Barry K."/>
            <person name="Bills G."/>
            <person name="Bluhm B."/>
            <person name="Cannon C."/>
            <person name="Castanera R."/>
            <person name="Culley D."/>
            <person name="Daum C."/>
            <person name="Ezra D."/>
            <person name="Gonzalez J."/>
            <person name="Henrissat B."/>
            <person name="Kuo A."/>
            <person name="Liang C."/>
            <person name="Lipzen A."/>
            <person name="Lutzoni F."/>
            <person name="Magnuson J."/>
            <person name="Mondo S."/>
            <person name="Nolan M."/>
            <person name="Ohm R."/>
            <person name="Pangilinan J."/>
            <person name="Park H.-J."/>
            <person name="Ramirez L."/>
            <person name="Alfaro M."/>
            <person name="Sun H."/>
            <person name="Tritt A."/>
            <person name="Yoshinaga Y."/>
            <person name="Zwiers L.-H."/>
            <person name="Turgeon B."/>
            <person name="Goodwin S."/>
            <person name="Spatafora J."/>
            <person name="Crous P."/>
            <person name="Grigoriev I."/>
        </authorList>
    </citation>
    <scope>NUCLEOTIDE SEQUENCE</scope>
    <source>
        <strain evidence="2">ATCC 36951</strain>
    </source>
</reference>
<feature type="compositionally biased region" description="Basic and acidic residues" evidence="1">
    <location>
        <begin position="710"/>
        <end position="722"/>
    </location>
</feature>
<dbReference type="AlphaFoldDB" id="A0A6A6D636"/>
<name>A0A6A6D636_ZASCE</name>
<evidence type="ECO:0000313" key="3">
    <source>
        <dbReference type="Proteomes" id="UP000799537"/>
    </source>
</evidence>
<dbReference type="PANTHER" id="PTHR33099">
    <property type="entry name" value="FE2OG DIOXYGENASE DOMAIN-CONTAINING PROTEIN"/>
    <property type="match status" value="1"/>
</dbReference>
<organism evidence="2 3">
    <name type="scientific">Zasmidium cellare ATCC 36951</name>
    <dbReference type="NCBI Taxonomy" id="1080233"/>
    <lineage>
        <taxon>Eukaryota</taxon>
        <taxon>Fungi</taxon>
        <taxon>Dikarya</taxon>
        <taxon>Ascomycota</taxon>
        <taxon>Pezizomycotina</taxon>
        <taxon>Dothideomycetes</taxon>
        <taxon>Dothideomycetidae</taxon>
        <taxon>Mycosphaerellales</taxon>
        <taxon>Mycosphaerellaceae</taxon>
        <taxon>Zasmidium</taxon>
    </lineage>
</organism>
<evidence type="ECO:0000256" key="1">
    <source>
        <dbReference type="SAM" id="MobiDB-lite"/>
    </source>
</evidence>
<protein>
    <recommendedName>
        <fullName evidence="4">Prolyl 4-hydroxylase alpha subunit Fe(2+) 2OG dioxygenase domain-containing protein</fullName>
    </recommendedName>
</protein>
<evidence type="ECO:0008006" key="4">
    <source>
        <dbReference type="Google" id="ProtNLM"/>
    </source>
</evidence>
<feature type="region of interest" description="Disordered" evidence="1">
    <location>
        <begin position="1"/>
        <end position="29"/>
    </location>
</feature>
<dbReference type="RefSeq" id="XP_033674571.1">
    <property type="nucleotide sequence ID" value="XM_033810997.1"/>
</dbReference>
<proteinExistence type="predicted"/>
<accession>A0A6A6D636</accession>
<sequence>MNYIALSPGMNEADSADGPHTDSPSEEDTLTHDDLIADVGAQLDAVDCAGSFSVYVPSKIQVNPGLEVEGLGRFGTPLYDRDIQLLKQKTRQAPFGKGEETIVDTAVRNTWEIDASQLRLTHPDWKRQEQSILETICTNLGVNGGSGNVHAELYKLLIYEEGAHFKPHRDSEKAKGMYKDCVLLLVPKVKWVDLRLNTNYSLEGKKQVIRAHFDSMHSGSVGEEKLKIAEHLLKRFLRGDPTGPSSSWGPAPQHEAFFFELLEKCVQLGLVAQLAKALLSADQKMAAVIINNAHVLLPQVGFDTIAPCLEAAVQQSMDIQTRTELIWRIEGAVGEQSNDAFTQWRDRQSAKSLVMPLGQIGRAVPILTEMAVRNQASNWTEDKCVLILLPALKGRMSDAKILFHFASDLLSRAHLVQFPVPRAVETYRTLMPTITQGILLPAEAPRQNYWRGPINENAGPFESGDLARLLGDLLRMHRMQLLPDAMQHISRLHQRIADLATSTIIPNIHSILIPYMKVNAQLMSSHGVPPSEQAFQQLFTSLIHQVVYRYVCHEPQPGSLTRAARGCGRCAECNQLDNILQSSKERGGSVFVRFKKDIAHLTSQFTKKHNRYSYSSRPDNITTIPQMQRVPFSFEITKVEGDFKRWEGRFNETQGLLSTIASEAMLRQLLGQRYDELIHLHGTILVQYGAASSCMAEAVPSMGTTQKRKGSSEDQENREPPAKRVAAGEVVDLSESP</sequence>
<evidence type="ECO:0000313" key="2">
    <source>
        <dbReference type="EMBL" id="KAF2173682.1"/>
    </source>
</evidence>
<dbReference type="OrthoDB" id="3639548at2759"/>
<dbReference type="EMBL" id="ML993579">
    <property type="protein sequence ID" value="KAF2173682.1"/>
    <property type="molecule type" value="Genomic_DNA"/>
</dbReference>
<feature type="region of interest" description="Disordered" evidence="1">
    <location>
        <begin position="699"/>
        <end position="737"/>
    </location>
</feature>
<dbReference type="PANTHER" id="PTHR33099:SF7">
    <property type="entry name" value="MYND-TYPE DOMAIN-CONTAINING PROTEIN"/>
    <property type="match status" value="1"/>
</dbReference>
<gene>
    <name evidence="2" type="ORF">M409DRAFT_48622</name>
</gene>